<proteinExistence type="predicted"/>
<protein>
    <submittedName>
        <fullName evidence="1">Uncharacterized protein</fullName>
    </submittedName>
</protein>
<dbReference type="EMBL" id="JAHTBI010000178">
    <property type="protein sequence ID" value="MBV6290502.1"/>
    <property type="molecule type" value="Genomic_DNA"/>
</dbReference>
<dbReference type="Proteomes" id="UP001106592">
    <property type="component" value="Unassembled WGS sequence"/>
</dbReference>
<keyword evidence="2" id="KW-1185">Reference proteome</keyword>
<sequence length="79" mass="8468">APGVVDIDQLPGRVIHIRALEQRAVVVATAQQMATAVGPILITPNTNSSFPAMTKTPWPLSNCHTAHQLQLTPHPIQLS</sequence>
<evidence type="ECO:0000313" key="1">
    <source>
        <dbReference type="EMBL" id="MBV6290502.1"/>
    </source>
</evidence>
<evidence type="ECO:0000313" key="2">
    <source>
        <dbReference type="Proteomes" id="UP001106592"/>
    </source>
</evidence>
<gene>
    <name evidence="1" type="ORF">KUO17_26405</name>
</gene>
<dbReference type="AlphaFoldDB" id="A0A9Q2XS91"/>
<dbReference type="RefSeq" id="WP_217978482.1">
    <property type="nucleotide sequence ID" value="NZ_JAHTBI010000178.1"/>
</dbReference>
<accession>A0A9Q2XS91</accession>
<feature type="non-terminal residue" evidence="1">
    <location>
        <position position="1"/>
    </location>
</feature>
<organism evidence="1 2">
    <name type="scientific">Pseudomonas aegrilactucae</name>
    <dbReference type="NCBI Taxonomy" id="2854028"/>
    <lineage>
        <taxon>Bacteria</taxon>
        <taxon>Pseudomonadati</taxon>
        <taxon>Pseudomonadota</taxon>
        <taxon>Gammaproteobacteria</taxon>
        <taxon>Pseudomonadales</taxon>
        <taxon>Pseudomonadaceae</taxon>
        <taxon>Pseudomonas</taxon>
    </lineage>
</organism>
<reference evidence="1" key="1">
    <citation type="journal article" date="2022" name="Int. J. Syst. Evol. Microbiol.">
        <title>Pseudomonas aegrilactucae sp. nov. and Pseudomonas morbosilactucae sp. nov., pathogens causing bacterial rot of lettuce in Japan.</title>
        <authorList>
            <person name="Sawada H."/>
            <person name="Fujikawa T."/>
            <person name="Satou M."/>
        </authorList>
    </citation>
    <scope>NUCLEOTIDE SEQUENCE</scope>
    <source>
        <strain evidence="1">MAFF 301350</strain>
    </source>
</reference>
<name>A0A9Q2XS91_9PSED</name>
<reference evidence="1" key="2">
    <citation type="journal article" date="2023" name="Plant Pathol.">
        <title>Dismantling and reorganizing Pseudomonas marginalis sensu#lato.</title>
        <authorList>
            <person name="Sawada H."/>
            <person name="Fujikawa T."/>
            <person name="Satou M."/>
        </authorList>
    </citation>
    <scope>NUCLEOTIDE SEQUENCE</scope>
    <source>
        <strain evidence="1">MAFF 301350</strain>
    </source>
</reference>
<comment type="caution">
    <text evidence="1">The sequence shown here is derived from an EMBL/GenBank/DDBJ whole genome shotgun (WGS) entry which is preliminary data.</text>
</comment>